<evidence type="ECO:0008006" key="5">
    <source>
        <dbReference type="Google" id="ProtNLM"/>
    </source>
</evidence>
<reference evidence="3 4" key="1">
    <citation type="journal article" date="2016" name="DNA Res.">
        <title>The complete genome sequencing of Prevotella intermedia strain OMA14 and a subsequent fine-scale, intra-species genomic comparison reveal an unusual amplification of conjugative and mobile transposons and identify a novel Prevotella-lineage-specific repeat.</title>
        <authorList>
            <person name="Naito M."/>
            <person name="Ogura Y."/>
            <person name="Itoh T."/>
            <person name="Shoji M."/>
            <person name="Okamoto M."/>
            <person name="Hayashi T."/>
            <person name="Nakayama K."/>
        </authorList>
    </citation>
    <scope>NUCLEOTIDE SEQUENCE [LARGE SCALE GENOMIC DNA]</scope>
    <source>
        <strain evidence="3 4">OMA14</strain>
    </source>
</reference>
<protein>
    <recommendedName>
        <fullName evidence="5">PEGA domain-containing protein</fullName>
    </recommendedName>
</protein>
<keyword evidence="2" id="KW-0732">Signal</keyword>
<dbReference type="AlphaFoldDB" id="A0A0S3UKB1"/>
<feature type="chain" id="PRO_5006619959" description="PEGA domain-containing protein" evidence="2">
    <location>
        <begin position="21"/>
        <end position="201"/>
    </location>
</feature>
<evidence type="ECO:0000256" key="1">
    <source>
        <dbReference type="SAM" id="MobiDB-lite"/>
    </source>
</evidence>
<name>A0A0S3UKB1_PREIN</name>
<accession>A0A0S3UKB1</accession>
<dbReference type="Proteomes" id="UP000217431">
    <property type="component" value="Chromosome I"/>
</dbReference>
<evidence type="ECO:0000313" key="4">
    <source>
        <dbReference type="Proteomes" id="UP000217431"/>
    </source>
</evidence>
<evidence type="ECO:0000256" key="2">
    <source>
        <dbReference type="SAM" id="SignalP"/>
    </source>
</evidence>
<organism evidence="3 4">
    <name type="scientific">Prevotella intermedia</name>
    <dbReference type="NCBI Taxonomy" id="28131"/>
    <lineage>
        <taxon>Bacteria</taxon>
        <taxon>Pseudomonadati</taxon>
        <taxon>Bacteroidota</taxon>
        <taxon>Bacteroidia</taxon>
        <taxon>Bacteroidales</taxon>
        <taxon>Prevotellaceae</taxon>
        <taxon>Prevotella</taxon>
    </lineage>
</organism>
<feature type="signal peptide" evidence="2">
    <location>
        <begin position="1"/>
        <end position="20"/>
    </location>
</feature>
<feature type="region of interest" description="Disordered" evidence="1">
    <location>
        <begin position="180"/>
        <end position="201"/>
    </location>
</feature>
<dbReference type="RefSeq" id="WP_096405732.1">
    <property type="nucleotide sequence ID" value="NZ_AP014597.1"/>
</dbReference>
<proteinExistence type="predicted"/>
<sequence>MQQRILLFIVLLTSFPTVYAQQVQVCDGATSLPIRNVAIAVDGKHFGKTDYRGLVRLPDAYETATFSCPKYHPETLTRVEVLKDTVFLFPEKNYLDEVVVWGKHIVNGRELLKKLPKRDILEKAPQHSVGEFDLGLMLDKRLRRDKEHVRKQREVFKKFDGINVGDPILRAYHEAMAEQKRKKMEKEIEEKHKNADGKVKK</sequence>
<dbReference type="EMBL" id="AP014597">
    <property type="protein sequence ID" value="BAU17940.1"/>
    <property type="molecule type" value="Genomic_DNA"/>
</dbReference>
<evidence type="ECO:0000313" key="3">
    <source>
        <dbReference type="EMBL" id="BAU17940.1"/>
    </source>
</evidence>
<gene>
    <name evidence="3" type="ORF">PIOMA14_I_1432</name>
</gene>